<dbReference type="Pfam" id="PF19190">
    <property type="entry name" value="BACON_2"/>
    <property type="match status" value="1"/>
</dbReference>
<evidence type="ECO:0000313" key="12">
    <source>
        <dbReference type="EMBL" id="SKC66708.1"/>
    </source>
</evidence>
<dbReference type="Proteomes" id="UP000190961">
    <property type="component" value="Unassembled WGS sequence"/>
</dbReference>
<evidence type="ECO:0000256" key="3">
    <source>
        <dbReference type="ARBA" id="ARBA00022490"/>
    </source>
</evidence>
<gene>
    <name evidence="12" type="ORF">SAMN05660236_2564</name>
</gene>
<keyword evidence="5 9" id="KW-0378">Hydrolase</keyword>
<dbReference type="STRING" id="688867.SAMN05660236_2564"/>
<dbReference type="Gene3D" id="2.60.120.200">
    <property type="match status" value="1"/>
</dbReference>
<evidence type="ECO:0000256" key="10">
    <source>
        <dbReference type="SAM" id="SignalP"/>
    </source>
</evidence>
<dbReference type="Pfam" id="PF17963">
    <property type="entry name" value="Big_9"/>
    <property type="match status" value="1"/>
</dbReference>
<comment type="subcellular location">
    <subcellularLocation>
        <location evidence="1">Cell projection</location>
        <location evidence="1">Cilium</location>
    </subcellularLocation>
    <subcellularLocation>
        <location evidence="2">Cytoplasm</location>
    </subcellularLocation>
</comment>
<evidence type="ECO:0000256" key="4">
    <source>
        <dbReference type="ARBA" id="ARBA00022670"/>
    </source>
</evidence>
<evidence type="ECO:0000256" key="9">
    <source>
        <dbReference type="PROSITE-ProRule" id="PRU01240"/>
    </source>
</evidence>
<feature type="chain" id="PRO_5012414146" evidence="10">
    <location>
        <begin position="31"/>
        <end position="2644"/>
    </location>
</feature>
<dbReference type="CDD" id="cd00063">
    <property type="entry name" value="FN3"/>
    <property type="match status" value="1"/>
</dbReference>
<dbReference type="InterPro" id="IPR036116">
    <property type="entry name" value="FN3_sf"/>
</dbReference>
<dbReference type="Pfam" id="PF00041">
    <property type="entry name" value="fn3"/>
    <property type="match status" value="1"/>
</dbReference>
<name>A0A1T5KU05_9BACT</name>
<dbReference type="InterPro" id="IPR053879">
    <property type="entry name" value="HYDIN_VesB_CFA65-like_Ig"/>
</dbReference>
<dbReference type="GO" id="GO:0016485">
    <property type="term" value="P:protein processing"/>
    <property type="evidence" value="ECO:0007669"/>
    <property type="project" value="TreeGrafter"/>
</dbReference>
<protein>
    <submittedName>
        <fullName evidence="12">Por secretion system C-terminal sorting domain-containing protein</fullName>
    </submittedName>
</protein>
<dbReference type="SUPFAM" id="SSF52743">
    <property type="entry name" value="Subtilisin-like"/>
    <property type="match status" value="1"/>
</dbReference>
<feature type="domain" description="Fibronectin type-III" evidence="11">
    <location>
        <begin position="520"/>
        <end position="629"/>
    </location>
</feature>
<dbReference type="Pfam" id="PF00082">
    <property type="entry name" value="Peptidase_S8"/>
    <property type="match status" value="1"/>
</dbReference>
<dbReference type="SUPFAM" id="SSF49265">
    <property type="entry name" value="Fibronectin type III"/>
    <property type="match status" value="1"/>
</dbReference>
<evidence type="ECO:0000313" key="13">
    <source>
        <dbReference type="Proteomes" id="UP000190961"/>
    </source>
</evidence>
<dbReference type="NCBIfam" id="NF012200">
    <property type="entry name" value="choice_anch_D"/>
    <property type="match status" value="1"/>
</dbReference>
<dbReference type="SUPFAM" id="SSF52317">
    <property type="entry name" value="Class I glutamine amidotransferase-like"/>
    <property type="match status" value="1"/>
</dbReference>
<dbReference type="PANTHER" id="PTHR42884">
    <property type="entry name" value="PROPROTEIN CONVERTASE SUBTILISIN/KEXIN-RELATED"/>
    <property type="match status" value="1"/>
</dbReference>
<dbReference type="Gene3D" id="3.40.50.200">
    <property type="entry name" value="Peptidase S8/S53 domain"/>
    <property type="match status" value="1"/>
</dbReference>
<feature type="signal peptide" evidence="10">
    <location>
        <begin position="1"/>
        <end position="30"/>
    </location>
</feature>
<evidence type="ECO:0000256" key="2">
    <source>
        <dbReference type="ARBA" id="ARBA00004496"/>
    </source>
</evidence>
<feature type="active site" description="Charge relay system" evidence="9">
    <location>
        <position position="270"/>
    </location>
</feature>
<evidence type="ECO:0000256" key="1">
    <source>
        <dbReference type="ARBA" id="ARBA00004138"/>
    </source>
</evidence>
<dbReference type="PROSITE" id="PS51892">
    <property type="entry name" value="SUBTILASE"/>
    <property type="match status" value="1"/>
</dbReference>
<organism evidence="12 13">
    <name type="scientific">Ohtaekwangia koreensis</name>
    <dbReference type="NCBI Taxonomy" id="688867"/>
    <lineage>
        <taxon>Bacteria</taxon>
        <taxon>Pseudomonadati</taxon>
        <taxon>Bacteroidota</taxon>
        <taxon>Cytophagia</taxon>
        <taxon>Cytophagales</taxon>
        <taxon>Fulvivirgaceae</taxon>
        <taxon>Ohtaekwangia</taxon>
    </lineage>
</organism>
<dbReference type="InterPro" id="IPR015500">
    <property type="entry name" value="Peptidase_S8_subtilisin-rel"/>
</dbReference>
<dbReference type="RefSeq" id="WP_079687005.1">
    <property type="nucleotide sequence ID" value="NZ_FUZU01000001.1"/>
</dbReference>
<dbReference type="NCBIfam" id="TIGR04183">
    <property type="entry name" value="Por_Secre_tail"/>
    <property type="match status" value="1"/>
</dbReference>
<sequence length="2644" mass="278559">MKQFYWFLQRPAFVWLVAVWLAALSNHVHAQQQQGLEQGVFRIKVTEELAQRLENARYTKSANNVLLTGIKSIDLATVKHKVSGIKRVFRQVEKFEAKHRKYGLHRWYEVEIDKADPVLSAIATFRSIEQIEKVEPVYKKAIIGSDRKDFGPVRVDEKEMRAAVTLPGASNDPLLPNQWHYDNTGQAGGTPGSDISLFQAWGLETGKPSVIVAVTDGGAQVDHPDLAANMWVNTDEIPGNNIDDDGNGYIDDINGYGFGDNTGEIAPDDHGTHTSGTIAAVTNNGLGVAGVAGGSGTGDGVRIMSCAAFGASGTGGFAETYIYGADNGAVISQNSWGYTNPGAFEQAVLDAIDYFIAEAGLDENGNQVGPMRGGIVIFAAGNSDSDEQHYPGYYEPTLAVSGVTNQDKKAWYSNFGAWVDVAGPGGETFVNNDPKGVLSTVSGGQYAYFQGTSMACPHVSGIAALIISKFGGPGLTPQMVRGRLVTLVDDIDAADPDFAGKLGSGRVNAFSALQEDDGDAPEPITELEAADATITSVTLYWEAPSDPGNGSASAYDIRYSTSPITEANFSSATAVPNPPTPKVAGTPEIYTVTGLQGGTTYYFAIKSADFFGNYSLISNVVQQATAQPPVIAVSPTALTASLETAETSTQTLTISNTGQGTLNFSFSTIDPEGFVAVSPDSASVAPGDSLGVAVTIDASGLLAGTYEQALFIISNDPLADTVVVPVTLTVINNGAPIASVEPDTLDFGPVFETGSKTKYITLSNAGSDSLVVSSITSDNADFTTNFTSAIVLGAFQDTTVNVIYTASSLGSSSGTLSIATNDPQHPTLTVFVLGEGVVAPSIEVSPDSLADTLNTDKTSTKILTVKNTGGSNLEYSVSVAAEATATVAVVKTIAVPAVGTTRRGIAEKSSAIASYPNQVKLKSVGQLAAVSNVLILTPDNDVSDVETILDAYDDIEADVYPKADLPSITLADLEGYDIVFATNNTQWLASGGVEPSVIGDLLADYIDEGGKVIVNQFAYSYDAWKLEGRFIDDQYGPFIPSTTDEEIVATLGDILAPGHPLLEGVSELEYTGYVQNVSLAPGATAVAAWDNDELFLAANGNVVALNLLPSLGNGGPLQWTGDLATLYENAVHYLSGASFVSVSPSEGIVAPGTQVDLEVTFDASGLDAGIYTASIDIASNAPNQELVSVPATLTVLGPEFTVTPDSLVEELEKDQTVTRTLVLKNNGPDDHNYTVTVQGGMATASVTKITLPATQARSAAASPAEKIKQNSAARQSGDYTSTAALHYSNTSAASRASVVQASTAQYATDFESFASGDITDQEGWFGQWGNWTIESTNPFSGSKHLSGLADALGQSLAFSPVVAIGTEAKSTVTAKLNIQGTGVTWQIIPQSPTEELVNTRIQFGPDGVASALVSDGAGGGGFEPFGTTPSGYFDLTIEVDRDSAYFYVYIDDVKVFTGQGFAGNIEQLVLLSLMEEAGPTLDLDDVQIIDGVKEDAVNFLTVSPTSGSLPSGASVELQVTFNSTDLEFGKYSSAVNIDVDGSKLTVPATLTVVGDPAIKVSPTVLQAIVDYKEDTTQTFKIWNTGGRPLTYSLQVIGAATDIAKLPAKPVSKFANAKTDKRLQDKVAKDIATSKSSVQKPSSIQILTGAALFEENFEDASFPPSGWNVVDNAGNGVAWDFAAAFGESNYAGTGEAATASSDAVGEAEFDTELITPVISTAGYKNIAVQYNANYQNYSSLDFLDLDIQVDGGAWTTVLSWNEDHGILREGPGEFVTVPLGEYLNGGATSFRLRWHYYDPNTDDYDWYAQIDDVVILGDARAWVTVNPATGTVPVQGVAEIQATFDASDIEPGSYVAGILVSSNATEDPLIGVVASLTVREPAIISVDPDSLHQELPVGGSATQTLTISNSGPSTLKYAFGNTPVPDAVPVISVARERKQPTATRTTPSTGLVNLRDARAFVSRVPQKNAIELYVTGFEEFAPGDIDGQEGWEGQWSNWTIESENPFEGAQHFRGLADGLGQSLAFSPVVAIGTEPISSTSLRLNVEGSDVTWQIIPQSPTAELVNTRFQISPDGSLSVLVQDSLGSGSYQPIDATLPSGYFEFRIDVERATAVFTIYIDGVEVFTGQGFAGDIEQVVILSLMEEAGPTLDIDNLAIFDGAATTPWLAYNPKSGTVPPGGSATVTVTFNAKDLLGGIYTDSLSISSNDPDHSPVIVPVTLHVIDNYAPVLGEVDSAEVIELGSLDVTFTATDADGDFVTIQLLENLPFITPVSSGNGTATYNINPALGHAGEYDLPVIASDSTGAIDSATFHVSIIPYGVESFSLVNIQTGQVLTTFTDSATLDVGTFDLYNTTIRANTNPGAVGSVRFIKDGTNANLVNTPPYNFNPYFLYQLTTGTHTLRANAYTRVNGTGTAGKSLQAVVHILNSSAVTDLDVVRSNGVKLADLADSSVIDISKPYYDKINIRANAGGSAVKSVVFELNGVYFRTDNNAPYALNGNGSGGSDTPWPATPGVYTLTATPYSYYNGTGSAGIPTTVTFEVVNGASNARLAASDELGEETGIFGLSIYPVPVQDELTIRVKGKVEGNVGVVIHNTQGIAMFSEQGEASVFRNYKVSTSKLGLTPGVYFVQVQLSNGKREIRKFIKE</sequence>
<comment type="similarity">
    <text evidence="9">Belongs to the peptidase S8 family.</text>
</comment>
<dbReference type="Pfam" id="PF22544">
    <property type="entry name" value="HYDIN_VesB_CFA65-like_Ig"/>
    <property type="match status" value="2"/>
</dbReference>
<dbReference type="GO" id="GO:0004252">
    <property type="term" value="F:serine-type endopeptidase activity"/>
    <property type="evidence" value="ECO:0007669"/>
    <property type="project" value="UniProtKB-UniRule"/>
</dbReference>
<dbReference type="InterPro" id="IPR026444">
    <property type="entry name" value="Secre_tail"/>
</dbReference>
<dbReference type="PROSITE" id="PS50853">
    <property type="entry name" value="FN3"/>
    <property type="match status" value="1"/>
</dbReference>
<keyword evidence="4 9" id="KW-0645">Protease</keyword>
<feature type="active site" description="Charge relay system" evidence="9">
    <location>
        <position position="453"/>
    </location>
</feature>
<keyword evidence="13" id="KW-1185">Reference proteome</keyword>
<proteinExistence type="inferred from homology"/>
<dbReference type="InterPro" id="IPR003961">
    <property type="entry name" value="FN3_dom"/>
</dbReference>
<dbReference type="GO" id="GO:0016020">
    <property type="term" value="C:membrane"/>
    <property type="evidence" value="ECO:0007669"/>
    <property type="project" value="TreeGrafter"/>
</dbReference>
<evidence type="ECO:0000256" key="8">
    <source>
        <dbReference type="ARBA" id="ARBA00023273"/>
    </source>
</evidence>
<keyword evidence="10" id="KW-0732">Signal</keyword>
<dbReference type="InterPro" id="IPR013783">
    <property type="entry name" value="Ig-like_fold"/>
</dbReference>
<evidence type="ECO:0000256" key="6">
    <source>
        <dbReference type="ARBA" id="ARBA00022825"/>
    </source>
</evidence>
<keyword evidence="7" id="KW-0969">Cilium</keyword>
<dbReference type="InterPro" id="IPR024361">
    <property type="entry name" value="BACON"/>
</dbReference>
<dbReference type="Gene3D" id="2.60.40.10">
    <property type="entry name" value="Immunoglobulins"/>
    <property type="match status" value="8"/>
</dbReference>
<dbReference type="EMBL" id="FUZU01000001">
    <property type="protein sequence ID" value="SKC66708.1"/>
    <property type="molecule type" value="Genomic_DNA"/>
</dbReference>
<evidence type="ECO:0000256" key="7">
    <source>
        <dbReference type="ARBA" id="ARBA00023069"/>
    </source>
</evidence>
<dbReference type="InterPro" id="IPR036852">
    <property type="entry name" value="Peptidase_S8/S53_dom_sf"/>
</dbReference>
<dbReference type="InterPro" id="IPR000209">
    <property type="entry name" value="Peptidase_S8/S53_dom"/>
</dbReference>
<dbReference type="PROSITE" id="PS00138">
    <property type="entry name" value="SUBTILASE_SER"/>
    <property type="match status" value="1"/>
</dbReference>
<evidence type="ECO:0000256" key="5">
    <source>
        <dbReference type="ARBA" id="ARBA00022801"/>
    </source>
</evidence>
<dbReference type="NCBIfam" id="NF038128">
    <property type="entry name" value="choice_anch_J"/>
    <property type="match status" value="1"/>
</dbReference>
<feature type="active site" description="Charge relay system" evidence="9">
    <location>
        <position position="216"/>
    </location>
</feature>
<dbReference type="InterPro" id="IPR029062">
    <property type="entry name" value="Class_I_gatase-like"/>
</dbReference>
<dbReference type="PRINTS" id="PR00723">
    <property type="entry name" value="SUBTILISIN"/>
</dbReference>
<dbReference type="GO" id="GO:0005737">
    <property type="term" value="C:cytoplasm"/>
    <property type="evidence" value="ECO:0007669"/>
    <property type="project" value="UniProtKB-SubCell"/>
</dbReference>
<evidence type="ECO:0000259" key="11">
    <source>
        <dbReference type="PROSITE" id="PS50853"/>
    </source>
</evidence>
<dbReference type="InterPro" id="IPR023828">
    <property type="entry name" value="Peptidase_S8_Ser-AS"/>
</dbReference>
<keyword evidence="3" id="KW-0963">Cytoplasm</keyword>
<dbReference type="PANTHER" id="PTHR42884:SF14">
    <property type="entry name" value="NEUROENDOCRINE CONVERTASE 1"/>
    <property type="match status" value="1"/>
</dbReference>
<reference evidence="12 13" key="1">
    <citation type="submission" date="2017-02" db="EMBL/GenBank/DDBJ databases">
        <authorList>
            <person name="Peterson S.W."/>
        </authorList>
    </citation>
    <scope>NUCLEOTIDE SEQUENCE [LARGE SCALE GENOMIC DNA]</scope>
    <source>
        <strain evidence="12 13">DSM 25262</strain>
    </source>
</reference>
<keyword evidence="8" id="KW-0966">Cell projection</keyword>
<accession>A0A1T5KU05</accession>
<keyword evidence="6 9" id="KW-0720">Serine protease</keyword>
<dbReference type="OrthoDB" id="9798386at2"/>
<dbReference type="SMART" id="SM00060">
    <property type="entry name" value="FN3"/>
    <property type="match status" value="1"/>
</dbReference>